<comment type="subcellular location">
    <subcellularLocation>
        <location evidence="4">Cytoplasm</location>
    </subcellularLocation>
    <subcellularLocation>
        <location evidence="4">Cell membrane</location>
        <topology evidence="4">Peripheral membrane protein</topology>
        <orientation evidence="4">Cytoplasmic side</orientation>
    </subcellularLocation>
</comment>
<keyword evidence="2 4" id="KW-0963">Cytoplasm</keyword>
<name>A0ABQ6E335_9GAMM</name>
<evidence type="ECO:0000256" key="3">
    <source>
        <dbReference type="ARBA" id="ARBA00023136"/>
    </source>
</evidence>
<evidence type="ECO:0000256" key="4">
    <source>
        <dbReference type="HAMAP-Rule" id="MF_00695"/>
    </source>
</evidence>
<dbReference type="EMBL" id="BSPQ01000016">
    <property type="protein sequence ID" value="GLS91849.1"/>
    <property type="molecule type" value="Genomic_DNA"/>
</dbReference>
<comment type="caution">
    <text evidence="5">The sequence shown here is derived from an EMBL/GenBank/DDBJ whole genome shotgun (WGS) entry which is preliminary data.</text>
</comment>
<protein>
    <recommendedName>
        <fullName evidence="4">High frequency lysogenization protein HflD homolog</fullName>
    </recommendedName>
</protein>
<sequence length="209" mass="23106">MSYHDLPSRVIAFAAMTQAAYLVDKIATTGLCPNIDAFEASLKSIMAVDSDSPVDTFGGYACLEVGFKSMVEQLDNPNNQRNLQVTKYVVGMIALEKKLTSNGSAMNMLGERINQVNRQLTHFDISDESVLANLDGIYKDIISSLGPKIQVNGKPSCLQQVITQHKIRALLLSGVRAAVLWRQIGGQRRQLLFSRKAMIHQAKQNLQRV</sequence>
<reference evidence="6" key="1">
    <citation type="journal article" date="2019" name="Int. J. Syst. Evol. Microbiol.">
        <title>The Global Catalogue of Microorganisms (GCM) 10K type strain sequencing project: providing services to taxonomists for standard genome sequencing and annotation.</title>
        <authorList>
            <consortium name="The Broad Institute Genomics Platform"/>
            <consortium name="The Broad Institute Genome Sequencing Center for Infectious Disease"/>
            <person name="Wu L."/>
            <person name="Ma J."/>
        </authorList>
    </citation>
    <scope>NUCLEOTIDE SEQUENCE [LARGE SCALE GENOMIC DNA]</scope>
    <source>
        <strain evidence="6">NBRC 103166</strain>
    </source>
</reference>
<dbReference type="SUPFAM" id="SSF101322">
    <property type="entry name" value="YcfC-like"/>
    <property type="match status" value="1"/>
</dbReference>
<organism evidence="5 6">
    <name type="scientific">Psychromonas marina</name>
    <dbReference type="NCBI Taxonomy" id="88364"/>
    <lineage>
        <taxon>Bacteria</taxon>
        <taxon>Pseudomonadati</taxon>
        <taxon>Pseudomonadota</taxon>
        <taxon>Gammaproteobacteria</taxon>
        <taxon>Alteromonadales</taxon>
        <taxon>Psychromonadaceae</taxon>
        <taxon>Psychromonas</taxon>
    </lineage>
</organism>
<dbReference type="Gene3D" id="1.10.3890.10">
    <property type="entry name" value="HflD-like"/>
    <property type="match status" value="1"/>
</dbReference>
<dbReference type="HAMAP" id="MF_00695">
    <property type="entry name" value="HflD_protein"/>
    <property type="match status" value="1"/>
</dbReference>
<dbReference type="InterPro" id="IPR035932">
    <property type="entry name" value="HflD-like_sf"/>
</dbReference>
<accession>A0ABQ6E335</accession>
<keyword evidence="6" id="KW-1185">Reference proteome</keyword>
<dbReference type="Pfam" id="PF04356">
    <property type="entry name" value="DUF489"/>
    <property type="match status" value="1"/>
</dbReference>
<evidence type="ECO:0000256" key="2">
    <source>
        <dbReference type="ARBA" id="ARBA00022490"/>
    </source>
</evidence>
<keyword evidence="1 4" id="KW-1003">Cell membrane</keyword>
<comment type="similarity">
    <text evidence="4">Belongs to the HflD family.</text>
</comment>
<evidence type="ECO:0000256" key="1">
    <source>
        <dbReference type="ARBA" id="ARBA00022475"/>
    </source>
</evidence>
<dbReference type="NCBIfam" id="NF001246">
    <property type="entry name" value="PRK00218.1-2"/>
    <property type="match status" value="1"/>
</dbReference>
<evidence type="ECO:0000313" key="6">
    <source>
        <dbReference type="Proteomes" id="UP001157353"/>
    </source>
</evidence>
<dbReference type="InterPro" id="IPR007451">
    <property type="entry name" value="HflD"/>
</dbReference>
<evidence type="ECO:0000313" key="5">
    <source>
        <dbReference type="EMBL" id="GLS91849.1"/>
    </source>
</evidence>
<gene>
    <name evidence="4 5" type="primary">hflD</name>
    <name evidence="5" type="ORF">GCM10007916_29190</name>
</gene>
<dbReference type="Proteomes" id="UP001157353">
    <property type="component" value="Unassembled WGS sequence"/>
</dbReference>
<keyword evidence="3 4" id="KW-0472">Membrane</keyword>
<dbReference type="RefSeq" id="WP_284204944.1">
    <property type="nucleotide sequence ID" value="NZ_BSPQ01000016.1"/>
</dbReference>
<proteinExistence type="inferred from homology"/>
<dbReference type="NCBIfam" id="NF001248">
    <property type="entry name" value="PRK00218.1-4"/>
    <property type="match status" value="1"/>
</dbReference>
<dbReference type="PANTHER" id="PTHR38100">
    <property type="entry name" value="HIGH FREQUENCY LYSOGENIZATION PROTEIN HFLD"/>
    <property type="match status" value="1"/>
</dbReference>
<dbReference type="PANTHER" id="PTHR38100:SF1">
    <property type="entry name" value="HIGH FREQUENCY LYSOGENIZATION PROTEIN HFLD"/>
    <property type="match status" value="1"/>
</dbReference>